<evidence type="ECO:0008006" key="6">
    <source>
        <dbReference type="Google" id="ProtNLM"/>
    </source>
</evidence>
<dbReference type="EMBL" id="CAUOFW020002947">
    <property type="protein sequence ID" value="CAK9157023.1"/>
    <property type="molecule type" value="Genomic_DNA"/>
</dbReference>
<dbReference type="PANTHER" id="PTHR32054">
    <property type="entry name" value="HEAVY CHAIN, PUTATIVE, EXPRESSED-RELATED-RELATED"/>
    <property type="match status" value="1"/>
</dbReference>
<organism evidence="4 5">
    <name type="scientific">Ilex paraguariensis</name>
    <name type="common">yerba mate</name>
    <dbReference type="NCBI Taxonomy" id="185542"/>
    <lineage>
        <taxon>Eukaryota</taxon>
        <taxon>Viridiplantae</taxon>
        <taxon>Streptophyta</taxon>
        <taxon>Embryophyta</taxon>
        <taxon>Tracheophyta</taxon>
        <taxon>Spermatophyta</taxon>
        <taxon>Magnoliopsida</taxon>
        <taxon>eudicotyledons</taxon>
        <taxon>Gunneridae</taxon>
        <taxon>Pentapetalae</taxon>
        <taxon>asterids</taxon>
        <taxon>campanulids</taxon>
        <taxon>Aquifoliales</taxon>
        <taxon>Aquifoliaceae</taxon>
        <taxon>Ilex</taxon>
    </lineage>
</organism>
<comment type="caution">
    <text evidence="4">The sequence shown here is derived from an EMBL/GenBank/DDBJ whole genome shotgun (WGS) entry which is preliminary data.</text>
</comment>
<proteinExistence type="inferred from homology"/>
<keyword evidence="5" id="KW-1185">Reference proteome</keyword>
<evidence type="ECO:0000313" key="4">
    <source>
        <dbReference type="EMBL" id="CAK9157023.1"/>
    </source>
</evidence>
<name>A0ABC8SIK3_9AQUA</name>
<dbReference type="Proteomes" id="UP001642360">
    <property type="component" value="Unassembled WGS sequence"/>
</dbReference>
<evidence type="ECO:0000256" key="1">
    <source>
        <dbReference type="ARBA" id="ARBA00005485"/>
    </source>
</evidence>
<reference evidence="4 5" key="1">
    <citation type="submission" date="2024-02" db="EMBL/GenBank/DDBJ databases">
        <authorList>
            <person name="Vignale AGUSTIN F."/>
            <person name="Sosa J E."/>
            <person name="Modenutti C."/>
        </authorList>
    </citation>
    <scope>NUCLEOTIDE SEQUENCE [LARGE SCALE GENOMIC DNA]</scope>
</reference>
<sequence>MEREEGLVVRGRVEVDMRKPFRSVKEAVMLFGEKVLAGEIYANKLKEMETKTRENGQYQSKFRAVTAEFEETKQSLQKAKEEGTIMAFCLQSLKKDLEQTKRELQQLKARESYKEPDDPEIEELKFIENTSRVAVKPQTEDDFDHQFQKKRSVKFASPPSLEKLITSRDVDVNMVETHPSLEKKMKRKTLIPLVGGLFLKKKEGQGQESDSPRV</sequence>
<evidence type="ECO:0000313" key="5">
    <source>
        <dbReference type="Proteomes" id="UP001642360"/>
    </source>
</evidence>
<protein>
    <recommendedName>
        <fullName evidence="6">WEB family protein</fullName>
    </recommendedName>
</protein>
<evidence type="ECO:0000256" key="2">
    <source>
        <dbReference type="ARBA" id="ARBA00023054"/>
    </source>
</evidence>
<feature type="coiled-coil region" evidence="3">
    <location>
        <begin position="62"/>
        <end position="114"/>
    </location>
</feature>
<accession>A0ABC8SIK3</accession>
<comment type="similarity">
    <text evidence="1">Belongs to the WEB family.</text>
</comment>
<dbReference type="AlphaFoldDB" id="A0ABC8SIK3"/>
<evidence type="ECO:0000256" key="3">
    <source>
        <dbReference type="SAM" id="Coils"/>
    </source>
</evidence>
<gene>
    <name evidence="4" type="ORF">ILEXP_LOCUS25585</name>
</gene>
<dbReference type="PANTHER" id="PTHR32054:SF23">
    <property type="entry name" value="WEB FAMILY PLANT PROTEIN"/>
    <property type="match status" value="1"/>
</dbReference>
<keyword evidence="2 3" id="KW-0175">Coiled coil</keyword>